<evidence type="ECO:0000256" key="1">
    <source>
        <dbReference type="SAM" id="MobiDB-lite"/>
    </source>
</evidence>
<dbReference type="EMBL" id="JBEZNA010000005">
    <property type="protein sequence ID" value="MEU9576389.1"/>
    <property type="molecule type" value="Genomic_DNA"/>
</dbReference>
<reference evidence="2 3" key="1">
    <citation type="submission" date="2024-06" db="EMBL/GenBank/DDBJ databases">
        <title>The Natural Products Discovery Center: Release of the First 8490 Sequenced Strains for Exploring Actinobacteria Biosynthetic Diversity.</title>
        <authorList>
            <person name="Kalkreuter E."/>
            <person name="Kautsar S.A."/>
            <person name="Yang D."/>
            <person name="Bader C.D."/>
            <person name="Teijaro C.N."/>
            <person name="Fluegel L."/>
            <person name="Davis C.M."/>
            <person name="Simpson J.R."/>
            <person name="Lauterbach L."/>
            <person name="Steele A.D."/>
            <person name="Gui C."/>
            <person name="Meng S."/>
            <person name="Li G."/>
            <person name="Viehrig K."/>
            <person name="Ye F."/>
            <person name="Su P."/>
            <person name="Kiefer A.F."/>
            <person name="Nichols A."/>
            <person name="Cepeda A.J."/>
            <person name="Yan W."/>
            <person name="Fan B."/>
            <person name="Jiang Y."/>
            <person name="Adhikari A."/>
            <person name="Zheng C.-J."/>
            <person name="Schuster L."/>
            <person name="Cowan T.M."/>
            <person name="Smanski M.J."/>
            <person name="Chevrette M.G."/>
            <person name="De Carvalho L.P.S."/>
            <person name="Shen B."/>
        </authorList>
    </citation>
    <scope>NUCLEOTIDE SEQUENCE [LARGE SCALE GENOMIC DNA]</scope>
    <source>
        <strain evidence="2 3">NPDC048117</strain>
    </source>
</reference>
<proteinExistence type="predicted"/>
<evidence type="ECO:0000313" key="2">
    <source>
        <dbReference type="EMBL" id="MEU9576389.1"/>
    </source>
</evidence>
<sequence length="82" mass="8682">MVSSSHEAMHRIFQEDPGLFARALRPHGLDIASPAGLRRPGGGWPKGPPATGVASGQSLSVAEGSSPFWACWDRWASIVARS</sequence>
<protein>
    <submittedName>
        <fullName evidence="2">Uncharacterized protein</fullName>
    </submittedName>
</protein>
<keyword evidence="3" id="KW-1185">Reference proteome</keyword>
<name>A0ABV3EJN3_9ACTN</name>
<comment type="caution">
    <text evidence="2">The sequence shown here is derived from an EMBL/GenBank/DDBJ whole genome shotgun (WGS) entry which is preliminary data.</text>
</comment>
<evidence type="ECO:0000313" key="3">
    <source>
        <dbReference type="Proteomes" id="UP001551584"/>
    </source>
</evidence>
<gene>
    <name evidence="2" type="ORF">AB0D95_03715</name>
</gene>
<dbReference type="RefSeq" id="WP_359268589.1">
    <property type="nucleotide sequence ID" value="NZ_JBEZNA010000005.1"/>
</dbReference>
<dbReference type="Proteomes" id="UP001551584">
    <property type="component" value="Unassembled WGS sequence"/>
</dbReference>
<organism evidence="2 3">
    <name type="scientific">Streptomyces chilikensis</name>
    <dbReference type="NCBI Taxonomy" id="1194079"/>
    <lineage>
        <taxon>Bacteria</taxon>
        <taxon>Bacillati</taxon>
        <taxon>Actinomycetota</taxon>
        <taxon>Actinomycetes</taxon>
        <taxon>Kitasatosporales</taxon>
        <taxon>Streptomycetaceae</taxon>
        <taxon>Streptomyces</taxon>
    </lineage>
</organism>
<feature type="region of interest" description="Disordered" evidence="1">
    <location>
        <begin position="31"/>
        <end position="57"/>
    </location>
</feature>
<accession>A0ABV3EJN3</accession>